<accession>A0A858SM25</accession>
<dbReference type="RefSeq" id="WP_169639155.1">
    <property type="nucleotide sequence ID" value="NZ_CP048788.1"/>
</dbReference>
<evidence type="ECO:0000313" key="2">
    <source>
        <dbReference type="EMBL" id="QJF49929.1"/>
    </source>
</evidence>
<feature type="region of interest" description="Disordered" evidence="1">
    <location>
        <begin position="25"/>
        <end position="47"/>
    </location>
</feature>
<keyword evidence="3" id="KW-1185">Reference proteome</keyword>
<name>A0A858SM25_9RHOB</name>
<dbReference type="Proteomes" id="UP000503308">
    <property type="component" value="Chromosome"/>
</dbReference>
<proteinExistence type="predicted"/>
<gene>
    <name evidence="2" type="ORF">G3256_01460</name>
</gene>
<dbReference type="KEGG" id="rpon:G3256_01460"/>
<organism evidence="2 3">
    <name type="scientific">Roseobacter ponti</name>
    <dbReference type="NCBI Taxonomy" id="1891787"/>
    <lineage>
        <taxon>Bacteria</taxon>
        <taxon>Pseudomonadati</taxon>
        <taxon>Pseudomonadota</taxon>
        <taxon>Alphaproteobacteria</taxon>
        <taxon>Rhodobacterales</taxon>
        <taxon>Roseobacteraceae</taxon>
        <taxon>Roseobacter</taxon>
    </lineage>
</organism>
<dbReference type="EMBL" id="CP048788">
    <property type="protein sequence ID" value="QJF49929.1"/>
    <property type="molecule type" value="Genomic_DNA"/>
</dbReference>
<reference evidence="2 3" key="1">
    <citation type="submission" date="2020-02" db="EMBL/GenBank/DDBJ databases">
        <title>Genome sequence of Roseobacter ponti.</title>
        <authorList>
            <person name="Hollensteiner J."/>
            <person name="Schneider D."/>
            <person name="Poehlein A."/>
            <person name="Daniel R."/>
        </authorList>
    </citation>
    <scope>NUCLEOTIDE SEQUENCE [LARGE SCALE GENOMIC DNA]</scope>
    <source>
        <strain evidence="2 3">DSM 106830</strain>
    </source>
</reference>
<feature type="compositionally biased region" description="Acidic residues" evidence="1">
    <location>
        <begin position="26"/>
        <end position="43"/>
    </location>
</feature>
<protein>
    <submittedName>
        <fullName evidence="2">Uncharacterized protein</fullName>
    </submittedName>
</protein>
<sequence length="228" mass="24162">MMWLMGLAGLVGAGAASFVVTKTDIETDEDTSSPENETDDFSDLNDGNILDTIDGLWNGAETEDAAQAYDESDDYLYDMFEEPLPDTGAVFAQETAAGREWMSTWPADEGPEPDLPEPVEGIADFADAPAPEAQPSVKLGDWIMQGTPSEPLDYTPGSDSLVVVWDDLADSAGEPRVGVAPDPYDPEVMHVTMNGSSVAEIYGEPALEAQDLTVIPLSSAMIAGLAPA</sequence>
<evidence type="ECO:0000313" key="3">
    <source>
        <dbReference type="Proteomes" id="UP000503308"/>
    </source>
</evidence>
<dbReference type="AlphaFoldDB" id="A0A858SM25"/>
<evidence type="ECO:0000256" key="1">
    <source>
        <dbReference type="SAM" id="MobiDB-lite"/>
    </source>
</evidence>